<dbReference type="Proteomes" id="UP000179164">
    <property type="component" value="Unassembled WGS sequence"/>
</dbReference>
<reference evidence="1 2" key="1">
    <citation type="journal article" date="2016" name="Nat. Commun.">
        <title>Thousands of microbial genomes shed light on interconnected biogeochemical processes in an aquifer system.</title>
        <authorList>
            <person name="Anantharaman K."/>
            <person name="Brown C.T."/>
            <person name="Hug L.A."/>
            <person name="Sharon I."/>
            <person name="Castelle C.J."/>
            <person name="Probst A.J."/>
            <person name="Thomas B.C."/>
            <person name="Singh A."/>
            <person name="Wilkins M.J."/>
            <person name="Karaoz U."/>
            <person name="Brodie E.L."/>
            <person name="Williams K.H."/>
            <person name="Hubbard S.S."/>
            <person name="Banfield J.F."/>
        </authorList>
    </citation>
    <scope>NUCLEOTIDE SEQUENCE [LARGE SCALE GENOMIC DNA]</scope>
</reference>
<gene>
    <name evidence="1" type="ORF">A2898_05825</name>
</gene>
<comment type="caution">
    <text evidence="1">The sequence shown here is derived from an EMBL/GenBank/DDBJ whole genome shotgun (WGS) entry which is preliminary data.</text>
</comment>
<evidence type="ECO:0000313" key="2">
    <source>
        <dbReference type="Proteomes" id="UP000179164"/>
    </source>
</evidence>
<dbReference type="EMBL" id="MHKE01000013">
    <property type="protein sequence ID" value="OGY83670.1"/>
    <property type="molecule type" value="Genomic_DNA"/>
</dbReference>
<dbReference type="AlphaFoldDB" id="A0A1G2B5Z0"/>
<accession>A0A1G2B5Z0</accession>
<evidence type="ECO:0000313" key="1">
    <source>
        <dbReference type="EMBL" id="OGY83670.1"/>
    </source>
</evidence>
<name>A0A1G2B5Z0_9BACT</name>
<sequence>MSTDTVDVLQLPLKEVMISISAPPPKNTQLPEFDRDTEALELRHRVEAAGIGINPDRMNLGFPASGEQIASMRYGTVDRLITDLQSLGFRLTKAWWWDVSKPDQPRRKYKTVFLFTLEGDEIQLSSVDAAWFERRCRHPHDNVFVWANPRPNGSGPELTVRSDSIELAGLKPDEAPRVFTRMPEVGIYTHDNE</sequence>
<protein>
    <submittedName>
        <fullName evidence="1">Uncharacterized protein</fullName>
    </submittedName>
</protein>
<organism evidence="1 2">
    <name type="scientific">Candidatus Kerfeldbacteria bacterium RIFCSPLOWO2_01_FULL_48_11</name>
    <dbReference type="NCBI Taxonomy" id="1798543"/>
    <lineage>
        <taxon>Bacteria</taxon>
        <taxon>Candidatus Kerfeldiibacteriota</taxon>
    </lineage>
</organism>
<proteinExistence type="predicted"/>